<evidence type="ECO:0000256" key="1">
    <source>
        <dbReference type="SAM" id="MobiDB-lite"/>
    </source>
</evidence>
<feature type="compositionally biased region" description="Basic and acidic residues" evidence="1">
    <location>
        <begin position="23"/>
        <end position="37"/>
    </location>
</feature>
<feature type="compositionally biased region" description="Basic and acidic residues" evidence="1">
    <location>
        <begin position="1"/>
        <end position="10"/>
    </location>
</feature>
<accession>A0A218MMG6</accession>
<feature type="region of interest" description="Disordered" evidence="1">
    <location>
        <begin position="265"/>
        <end position="294"/>
    </location>
</feature>
<proteinExistence type="predicted"/>
<evidence type="ECO:0000313" key="2">
    <source>
        <dbReference type="EMBL" id="ASF00459.1"/>
    </source>
</evidence>
<feature type="region of interest" description="Disordered" evidence="1">
    <location>
        <begin position="169"/>
        <end position="205"/>
    </location>
</feature>
<reference evidence="2" key="2">
    <citation type="journal article" date="2017" name="Nat. Commun.">
        <title>Single-virus genomics reveals hidden cosmopolitan and abundant viruses.</title>
        <authorList>
            <person name="Martinez-Hernandez F."/>
            <person name="Fornas O."/>
            <person name="Lluesma Gomez M."/>
            <person name="Bolduc B."/>
            <person name="de la Cruz Pena M.J."/>
            <person name="Martinez J.M."/>
            <person name="Anton J."/>
            <person name="Gasol J.M."/>
            <person name="Rosselli R."/>
            <person name="Rodriguez-Valera F."/>
            <person name="Sullivan M.B."/>
            <person name="Acinas S.G."/>
            <person name="Martinez-Garcia M."/>
        </authorList>
    </citation>
    <scope>NUCLEOTIDE SEQUENCE</scope>
</reference>
<organism evidence="2">
    <name type="scientific">uncultured virus</name>
    <dbReference type="NCBI Taxonomy" id="340016"/>
    <lineage>
        <taxon>Viruses</taxon>
        <taxon>environmental samples</taxon>
    </lineage>
</organism>
<protein>
    <submittedName>
        <fullName evidence="2">Uncharacterized protein</fullName>
    </submittedName>
</protein>
<dbReference type="EMBL" id="KY052837">
    <property type="protein sequence ID" value="ASF00459.1"/>
    <property type="molecule type" value="Genomic_DNA"/>
</dbReference>
<reference evidence="2" key="1">
    <citation type="submission" date="2016-10" db="EMBL/GenBank/DDBJ databases">
        <authorList>
            <person name="Varghese N."/>
        </authorList>
    </citation>
    <scope>NUCLEOTIDE SEQUENCE</scope>
</reference>
<name>A0A218MMG6_9VIRU</name>
<feature type="compositionally biased region" description="Basic and acidic residues" evidence="1">
    <location>
        <begin position="47"/>
        <end position="66"/>
    </location>
</feature>
<feature type="region of interest" description="Disordered" evidence="1">
    <location>
        <begin position="1"/>
        <end position="71"/>
    </location>
</feature>
<feature type="compositionally biased region" description="Polar residues" evidence="1">
    <location>
        <begin position="266"/>
        <end position="282"/>
    </location>
</feature>
<sequence length="325" mass="36900">MPEELKKEEPMIDVGETEGAEIDLEKDNSAPEQKEELQVEETTDSGEDTKQETEETKEEAPQKEELEQYSEGVKKRIAKLTRKMREAERQKEEAITYAKTIADQQKQLQDRYQNLDTNYVSEFENRVKSNLEAAKIKLKSAIDAQDVDAQIAAQTEISSLTMDAARLNQAKAQRPTRSLQEEEKPVAQPQRGYANASQLKQAAQEMDPKAEAWAAKNTWFGTDNAMTYTAFDIHKKLTEEEGYDPSSEEYYQEVDKRIRLEFPQKFGTTENTTQEKPSQTVASAKRPGMVGRRKTVKLTPSQVAIAKRLGVPLEEYAKQLVAKEA</sequence>